<keyword evidence="1" id="KW-0732">Signal</keyword>
<evidence type="ECO:0000313" key="3">
    <source>
        <dbReference type="Proteomes" id="UP000298438"/>
    </source>
</evidence>
<keyword evidence="2" id="KW-0378">Hydrolase</keyword>
<comment type="caution">
    <text evidence="2">The sequence shown here is derived from an EMBL/GenBank/DDBJ whole genome shotgun (WGS) entry which is preliminary data.</text>
</comment>
<evidence type="ECO:0000313" key="2">
    <source>
        <dbReference type="EMBL" id="TFW18156.1"/>
    </source>
</evidence>
<keyword evidence="3" id="KW-1185">Reference proteome</keyword>
<keyword evidence="2" id="KW-0031">Aminopeptidase</keyword>
<organism evidence="2 3">
    <name type="scientific">Zemynaea arenosa</name>
    <dbReference type="NCBI Taxonomy" id="2561931"/>
    <lineage>
        <taxon>Bacteria</taxon>
        <taxon>Pseudomonadati</taxon>
        <taxon>Pseudomonadota</taxon>
        <taxon>Betaproteobacteria</taxon>
        <taxon>Burkholderiales</taxon>
        <taxon>Oxalobacteraceae</taxon>
        <taxon>Telluria group</taxon>
        <taxon>Zemynaea</taxon>
    </lineage>
</organism>
<dbReference type="GO" id="GO:0004177">
    <property type="term" value="F:aminopeptidase activity"/>
    <property type="evidence" value="ECO:0007669"/>
    <property type="project" value="UniProtKB-KW"/>
</dbReference>
<feature type="non-terminal residue" evidence="2">
    <location>
        <position position="364"/>
    </location>
</feature>
<accession>A0A4Y9S8S4</accession>
<feature type="chain" id="PRO_5021391869" evidence="1">
    <location>
        <begin position="20"/>
        <end position="364"/>
    </location>
</feature>
<protein>
    <submittedName>
        <fullName evidence="2">Aminopeptidase</fullName>
    </submittedName>
</protein>
<name>A0A4Y9S8S4_9BURK</name>
<evidence type="ECO:0000256" key="1">
    <source>
        <dbReference type="SAM" id="SignalP"/>
    </source>
</evidence>
<reference evidence="2 3" key="1">
    <citation type="submission" date="2019-03" db="EMBL/GenBank/DDBJ databases">
        <title>Draft Genome Sequence of Massilia arenosa sp. nov., a Novel Massilia Species Isolated from a Sandy-loam Maize Soil.</title>
        <authorList>
            <person name="Raths R."/>
            <person name="Peta V."/>
            <person name="Bucking H."/>
        </authorList>
    </citation>
    <scope>NUCLEOTIDE SEQUENCE [LARGE SCALE GENOMIC DNA]</scope>
    <source>
        <strain evidence="2 3">MC02</strain>
    </source>
</reference>
<feature type="signal peptide" evidence="1">
    <location>
        <begin position="1"/>
        <end position="19"/>
    </location>
</feature>
<sequence length="364" mass="40973">MIRLPISLAALCLAASAMAAEPFDDKFRQLDELLPTPNTIRTASGAPGHAYWQQRADYTIRARLDEATRSISGSETITYHNNSPDTLDYLWLQLDQNIYKPDSDARMSSTVPSRDAWSKARGAEDGMKFEGLRSILESRTFAGGFNITSVKGADGKPLRYTINKTMMRIDLPQGMKPGAKLSFSVEWNYKINEMKVLGGRSGYEHFDEDNNDLYEIAQWYPRMAAYYDVYGWQHKQFLGAGEFTLDFGDYDVQLTVPADHIVGSTGELQNPDAVLTAAQRDRLKQARTAAKPVVIVTQKEAEAAEKVKANGTKTWHYRAKNVRDFAFATSRKFIWDAQGVKSGNNTVLAMSYYPKEGNPLWEQY</sequence>
<gene>
    <name evidence="2" type="ORF">E4L96_13550</name>
</gene>
<proteinExistence type="predicted"/>
<dbReference type="Proteomes" id="UP000298438">
    <property type="component" value="Unassembled WGS sequence"/>
</dbReference>
<dbReference type="EMBL" id="SPVF01000167">
    <property type="protein sequence ID" value="TFW18156.1"/>
    <property type="molecule type" value="Genomic_DNA"/>
</dbReference>
<dbReference type="AlphaFoldDB" id="A0A4Y9S8S4"/>
<keyword evidence="2" id="KW-0645">Protease</keyword>